<sequence>MVWCLIWDFSQYYMKLVSRDKEEEDALGQLTPDIGMMDTQLRDLTTVVARLQERTENSEGSSLLHNIRITGLPEKMEGQLVELFMEQWLIMNIYNSSTLTMFSVERRIAFQDAFWHQGPHQDRWLQDC</sequence>
<proteinExistence type="predicted"/>
<name>A0AAV7L459_PLEWA</name>
<evidence type="ECO:0000313" key="2">
    <source>
        <dbReference type="Proteomes" id="UP001066276"/>
    </source>
</evidence>
<dbReference type="EMBL" id="JANPWB010000016">
    <property type="protein sequence ID" value="KAJ1083368.1"/>
    <property type="molecule type" value="Genomic_DNA"/>
</dbReference>
<keyword evidence="2" id="KW-1185">Reference proteome</keyword>
<organism evidence="1 2">
    <name type="scientific">Pleurodeles waltl</name>
    <name type="common">Iberian ribbed newt</name>
    <dbReference type="NCBI Taxonomy" id="8319"/>
    <lineage>
        <taxon>Eukaryota</taxon>
        <taxon>Metazoa</taxon>
        <taxon>Chordata</taxon>
        <taxon>Craniata</taxon>
        <taxon>Vertebrata</taxon>
        <taxon>Euteleostomi</taxon>
        <taxon>Amphibia</taxon>
        <taxon>Batrachia</taxon>
        <taxon>Caudata</taxon>
        <taxon>Salamandroidea</taxon>
        <taxon>Salamandridae</taxon>
        <taxon>Pleurodelinae</taxon>
        <taxon>Pleurodeles</taxon>
    </lineage>
</organism>
<accession>A0AAV7L459</accession>
<gene>
    <name evidence="1" type="ORF">NDU88_003527</name>
</gene>
<evidence type="ECO:0000313" key="1">
    <source>
        <dbReference type="EMBL" id="KAJ1083368.1"/>
    </source>
</evidence>
<dbReference type="Proteomes" id="UP001066276">
    <property type="component" value="Chromosome 12"/>
</dbReference>
<reference evidence="1" key="1">
    <citation type="journal article" date="2022" name="bioRxiv">
        <title>Sequencing and chromosome-scale assembly of the giantPleurodeles waltlgenome.</title>
        <authorList>
            <person name="Brown T."/>
            <person name="Elewa A."/>
            <person name="Iarovenko S."/>
            <person name="Subramanian E."/>
            <person name="Araus A.J."/>
            <person name="Petzold A."/>
            <person name="Susuki M."/>
            <person name="Suzuki K.-i.T."/>
            <person name="Hayashi T."/>
            <person name="Toyoda A."/>
            <person name="Oliveira C."/>
            <person name="Osipova E."/>
            <person name="Leigh N.D."/>
            <person name="Simon A."/>
            <person name="Yun M.H."/>
        </authorList>
    </citation>
    <scope>NUCLEOTIDE SEQUENCE</scope>
    <source>
        <strain evidence="1">20211129_DDA</strain>
        <tissue evidence="1">Liver</tissue>
    </source>
</reference>
<comment type="caution">
    <text evidence="1">The sequence shown here is derived from an EMBL/GenBank/DDBJ whole genome shotgun (WGS) entry which is preliminary data.</text>
</comment>
<dbReference type="AlphaFoldDB" id="A0AAV7L459"/>
<protein>
    <submittedName>
        <fullName evidence="1">Uncharacterized protein</fullName>
    </submittedName>
</protein>